<proteinExistence type="inferred from homology"/>
<keyword evidence="9 13" id="KW-0472">Membrane</keyword>
<organism evidence="15">
    <name type="scientific">Zeugodacus cucurbitae</name>
    <name type="common">Melon fruit fly</name>
    <name type="synonym">Bactrocera cucurbitae</name>
    <dbReference type="NCBI Taxonomy" id="28588"/>
    <lineage>
        <taxon>Eukaryota</taxon>
        <taxon>Metazoa</taxon>
        <taxon>Ecdysozoa</taxon>
        <taxon>Arthropoda</taxon>
        <taxon>Hexapoda</taxon>
        <taxon>Insecta</taxon>
        <taxon>Pterygota</taxon>
        <taxon>Neoptera</taxon>
        <taxon>Endopterygota</taxon>
        <taxon>Diptera</taxon>
        <taxon>Brachycera</taxon>
        <taxon>Muscomorpha</taxon>
        <taxon>Tephritoidea</taxon>
        <taxon>Tephritidae</taxon>
        <taxon>Zeugodacus</taxon>
        <taxon>Zeugodacus</taxon>
    </lineage>
</organism>
<keyword evidence="6 13" id="KW-1133">Transmembrane helix</keyword>
<feature type="transmembrane region" description="Helical" evidence="13">
    <location>
        <begin position="428"/>
        <end position="447"/>
    </location>
</feature>
<feature type="transmembrane region" description="Helical" evidence="13">
    <location>
        <begin position="393"/>
        <end position="416"/>
    </location>
</feature>
<evidence type="ECO:0000259" key="14">
    <source>
        <dbReference type="PROSITE" id="PS50850"/>
    </source>
</evidence>
<dbReference type="InterPro" id="IPR036259">
    <property type="entry name" value="MFS_trans_sf"/>
</dbReference>
<evidence type="ECO:0000256" key="1">
    <source>
        <dbReference type="ARBA" id="ARBA00004141"/>
    </source>
</evidence>
<evidence type="ECO:0000256" key="10">
    <source>
        <dbReference type="ARBA" id="ARBA00023201"/>
    </source>
</evidence>
<dbReference type="GO" id="GO:0006820">
    <property type="term" value="P:monoatomic anion transport"/>
    <property type="evidence" value="ECO:0007669"/>
    <property type="project" value="TreeGrafter"/>
</dbReference>
<feature type="transmembrane region" description="Helical" evidence="13">
    <location>
        <begin position="157"/>
        <end position="176"/>
    </location>
</feature>
<dbReference type="GO" id="GO:0006814">
    <property type="term" value="P:sodium ion transport"/>
    <property type="evidence" value="ECO:0007669"/>
    <property type="project" value="UniProtKB-KW"/>
</dbReference>
<comment type="function">
    <text evidence="11">May be an inorganic phosphate cotransporter.</text>
</comment>
<dbReference type="InterPro" id="IPR020846">
    <property type="entry name" value="MFS_dom"/>
</dbReference>
<feature type="transmembrane region" description="Helical" evidence="13">
    <location>
        <begin position="253"/>
        <end position="277"/>
    </location>
</feature>
<name>A0A0A1XR02_ZEUCU</name>
<dbReference type="Gene3D" id="1.20.1250.20">
    <property type="entry name" value="MFS general substrate transporter like domains"/>
    <property type="match status" value="2"/>
</dbReference>
<dbReference type="EMBL" id="GBXI01001284">
    <property type="protein sequence ID" value="JAD13008.1"/>
    <property type="molecule type" value="Transcribed_RNA"/>
</dbReference>
<accession>A0A0A1XR02</accession>
<evidence type="ECO:0000256" key="4">
    <source>
        <dbReference type="ARBA" id="ARBA00022692"/>
    </source>
</evidence>
<dbReference type="GO" id="GO:0016020">
    <property type="term" value="C:membrane"/>
    <property type="evidence" value="ECO:0007669"/>
    <property type="project" value="UniProtKB-SubCell"/>
</dbReference>
<dbReference type="SUPFAM" id="SSF103473">
    <property type="entry name" value="MFS general substrate transporter"/>
    <property type="match status" value="1"/>
</dbReference>
<feature type="transmembrane region" description="Helical" evidence="13">
    <location>
        <begin position="188"/>
        <end position="207"/>
    </location>
</feature>
<comment type="subcellular location">
    <subcellularLocation>
        <location evidence="1">Membrane</location>
        <topology evidence="1">Multi-pass membrane protein</topology>
    </subcellularLocation>
</comment>
<feature type="transmembrane region" description="Helical" evidence="13">
    <location>
        <begin position="297"/>
        <end position="317"/>
    </location>
</feature>
<evidence type="ECO:0000256" key="13">
    <source>
        <dbReference type="SAM" id="Phobius"/>
    </source>
</evidence>
<dbReference type="AlphaFoldDB" id="A0A0A1XR02"/>
<dbReference type="CDD" id="cd17318">
    <property type="entry name" value="MFS_SLC17"/>
    <property type="match status" value="1"/>
</dbReference>
<reference evidence="15" key="2">
    <citation type="journal article" date="2015" name="Gigascience">
        <title>Reconstructing a comprehensive transcriptome assembly of a white-pupal translocated strain of the pest fruit fly Bactrocera cucurbitae.</title>
        <authorList>
            <person name="Sim S.B."/>
            <person name="Calla B."/>
            <person name="Hall B."/>
            <person name="DeRego T."/>
            <person name="Geib S.M."/>
        </authorList>
    </citation>
    <scope>NUCLEOTIDE SEQUENCE</scope>
</reference>
<reference evidence="15" key="1">
    <citation type="submission" date="2014-11" db="EMBL/GenBank/DDBJ databases">
        <authorList>
            <person name="Geib S."/>
        </authorList>
    </citation>
    <scope>NUCLEOTIDE SEQUENCE</scope>
</reference>
<dbReference type="InterPro" id="IPR050382">
    <property type="entry name" value="MFS_Na/Anion_cotransporter"/>
</dbReference>
<keyword evidence="10" id="KW-0739">Sodium transport</keyword>
<feature type="domain" description="Major facilitator superfamily (MFS) profile" evidence="14">
    <location>
        <begin position="14"/>
        <end position="452"/>
    </location>
</feature>
<sequence>MVLNQNIEERKLPMFGRRHVQCLLLFVGLSVIYAMRVNLSVAIVAMMDKNATNPDFPEYKWSEQIKSRVISSFFCGYICTQIPGGSLARRFGGKVMLLFTMTTSSILAIFTPLAVSIGDWMLLCALRFLQGFGQGSTIPAMATILAKWAPVEERSSLATYIFSGAQFGTVLMLGSSGALASSSLGWPSIYYIPGALGLCWALLWLWLGASSPSDCKAITSVEREHIESSLNAHKKDKDDHKHEMPKTVPWCKIFTSAPFLALLVTHCGYTWGFWTLLTQIPSYMKSVLDKDIKSNALLSSLPYLVMVILGFICCPFVRAFEESKVVSTTTSRKIFNTIGQWIPVTTFIWLGYVTADQSDLAVVLLTVTVAISSITHFGWQVNHIDLSPHFSGTLVGLTNTAANVMSIIAPLVVGYIVTDPTSSQQWRIIFFIAAGYNFIANLLFITFGSAEMQPWHNEEIMVQELEPLNTSSLLTKSADDEQKKEAV</sequence>
<feature type="transmembrane region" description="Helical" evidence="13">
    <location>
        <begin position="338"/>
        <end position="355"/>
    </location>
</feature>
<dbReference type="EMBL" id="GBXI01000256">
    <property type="protein sequence ID" value="JAD14036.1"/>
    <property type="molecule type" value="Transcribed_RNA"/>
</dbReference>
<evidence type="ECO:0000256" key="7">
    <source>
        <dbReference type="ARBA" id="ARBA00023053"/>
    </source>
</evidence>
<evidence type="ECO:0000256" key="6">
    <source>
        <dbReference type="ARBA" id="ARBA00022989"/>
    </source>
</evidence>
<dbReference type="GO" id="GO:0015293">
    <property type="term" value="F:symporter activity"/>
    <property type="evidence" value="ECO:0007669"/>
    <property type="project" value="UniProtKB-KW"/>
</dbReference>
<feature type="transmembrane region" description="Helical" evidence="13">
    <location>
        <begin position="67"/>
        <end position="88"/>
    </location>
</feature>
<dbReference type="PANTHER" id="PTHR11662">
    <property type="entry name" value="SOLUTE CARRIER FAMILY 17"/>
    <property type="match status" value="1"/>
</dbReference>
<evidence type="ECO:0000256" key="5">
    <source>
        <dbReference type="ARBA" id="ARBA00022847"/>
    </source>
</evidence>
<dbReference type="InterPro" id="IPR011701">
    <property type="entry name" value="MFS"/>
</dbReference>
<evidence type="ECO:0000256" key="8">
    <source>
        <dbReference type="ARBA" id="ARBA00023065"/>
    </source>
</evidence>
<gene>
    <name evidence="15" type="primary">Picot_43</name>
    <name evidence="16" type="synonym">Picot_32</name>
    <name evidence="15" type="ORF">g.43808</name>
    <name evidence="16" type="ORF">g.43809</name>
</gene>
<feature type="transmembrane region" description="Helical" evidence="13">
    <location>
        <begin position="95"/>
        <end position="114"/>
    </location>
</feature>
<evidence type="ECO:0000256" key="11">
    <source>
        <dbReference type="ARBA" id="ARBA00054632"/>
    </source>
</evidence>
<evidence type="ECO:0000256" key="12">
    <source>
        <dbReference type="ARBA" id="ARBA00068450"/>
    </source>
</evidence>
<evidence type="ECO:0000256" key="3">
    <source>
        <dbReference type="ARBA" id="ARBA00022448"/>
    </source>
</evidence>
<feature type="transmembrane region" description="Helical" evidence="13">
    <location>
        <begin position="20"/>
        <end position="47"/>
    </location>
</feature>
<dbReference type="PROSITE" id="PS50850">
    <property type="entry name" value="MFS"/>
    <property type="match status" value="1"/>
</dbReference>
<protein>
    <recommendedName>
        <fullName evidence="12">Putative inorganic phosphate cotransporter</fullName>
    </recommendedName>
</protein>
<keyword evidence="5" id="KW-0769">Symport</keyword>
<comment type="similarity">
    <text evidence="2">Belongs to the major facilitator superfamily. Sodium/anion cotransporter family.</text>
</comment>
<keyword evidence="8" id="KW-0406">Ion transport</keyword>
<keyword evidence="3" id="KW-0813">Transport</keyword>
<keyword evidence="7" id="KW-0915">Sodium</keyword>
<dbReference type="FunFam" id="1.20.1250.20:FF:000144">
    <property type="entry name" value="Picot, isoform B"/>
    <property type="match status" value="1"/>
</dbReference>
<evidence type="ECO:0000256" key="9">
    <source>
        <dbReference type="ARBA" id="ARBA00023136"/>
    </source>
</evidence>
<feature type="transmembrane region" description="Helical" evidence="13">
    <location>
        <begin position="361"/>
        <end position="381"/>
    </location>
</feature>
<dbReference type="FunFam" id="1.20.1250.20:FF:000003">
    <property type="entry name" value="Solute carrier family 17 member 3"/>
    <property type="match status" value="1"/>
</dbReference>
<evidence type="ECO:0000313" key="15">
    <source>
        <dbReference type="EMBL" id="JAD13008.1"/>
    </source>
</evidence>
<keyword evidence="4 13" id="KW-0812">Transmembrane</keyword>
<evidence type="ECO:0000313" key="16">
    <source>
        <dbReference type="EMBL" id="JAD14036.1"/>
    </source>
</evidence>
<dbReference type="Pfam" id="PF07690">
    <property type="entry name" value="MFS_1"/>
    <property type="match status" value="1"/>
</dbReference>
<evidence type="ECO:0000256" key="2">
    <source>
        <dbReference type="ARBA" id="ARBA00008586"/>
    </source>
</evidence>
<dbReference type="PANTHER" id="PTHR11662:SF280">
    <property type="entry name" value="FI21844P1-RELATED"/>
    <property type="match status" value="1"/>
</dbReference>